<accession>A0AAD9ZN72</accession>
<dbReference type="Gene3D" id="3.40.50.620">
    <property type="entry name" value="HUPs"/>
    <property type="match status" value="1"/>
</dbReference>
<dbReference type="Pfam" id="PF00582">
    <property type="entry name" value="Usp"/>
    <property type="match status" value="1"/>
</dbReference>
<dbReference type="AlphaFoldDB" id="A0AAD9ZN72"/>
<dbReference type="PANTHER" id="PTHR47867:SF1">
    <property type="entry name" value="ADENINE NUCLEOTIDE ALPHA HYDROLASES-LIKE SUPERFAMILY PROTEIN"/>
    <property type="match status" value="1"/>
</dbReference>
<dbReference type="EMBL" id="JANJYJ010000009">
    <property type="protein sequence ID" value="KAK3187708.1"/>
    <property type="molecule type" value="Genomic_DNA"/>
</dbReference>
<gene>
    <name evidence="2" type="ORF">Dsin_027269</name>
</gene>
<dbReference type="InterPro" id="IPR014729">
    <property type="entry name" value="Rossmann-like_a/b/a_fold"/>
</dbReference>
<organism evidence="2 3">
    <name type="scientific">Dipteronia sinensis</name>
    <dbReference type="NCBI Taxonomy" id="43782"/>
    <lineage>
        <taxon>Eukaryota</taxon>
        <taxon>Viridiplantae</taxon>
        <taxon>Streptophyta</taxon>
        <taxon>Embryophyta</taxon>
        <taxon>Tracheophyta</taxon>
        <taxon>Spermatophyta</taxon>
        <taxon>Magnoliopsida</taxon>
        <taxon>eudicotyledons</taxon>
        <taxon>Gunneridae</taxon>
        <taxon>Pentapetalae</taxon>
        <taxon>rosids</taxon>
        <taxon>malvids</taxon>
        <taxon>Sapindales</taxon>
        <taxon>Sapindaceae</taxon>
        <taxon>Hippocastanoideae</taxon>
        <taxon>Acereae</taxon>
        <taxon>Dipteronia</taxon>
    </lineage>
</organism>
<dbReference type="SUPFAM" id="SSF52402">
    <property type="entry name" value="Adenine nucleotide alpha hydrolases-like"/>
    <property type="match status" value="1"/>
</dbReference>
<dbReference type="PANTHER" id="PTHR47867">
    <property type="entry name" value="ADENINE NUCLEOTIDE ALPHA HYDROLASES-LIKE SUPERFAMILY PROTEIN"/>
    <property type="match status" value="1"/>
</dbReference>
<reference evidence="2" key="1">
    <citation type="journal article" date="2023" name="Plant J.">
        <title>Genome sequences and population genomics provide insights into the demographic history, inbreeding, and mutation load of two 'living fossil' tree species of Dipteronia.</title>
        <authorList>
            <person name="Feng Y."/>
            <person name="Comes H.P."/>
            <person name="Chen J."/>
            <person name="Zhu S."/>
            <person name="Lu R."/>
            <person name="Zhang X."/>
            <person name="Li P."/>
            <person name="Qiu J."/>
            <person name="Olsen K.M."/>
            <person name="Qiu Y."/>
        </authorList>
    </citation>
    <scope>NUCLEOTIDE SEQUENCE</scope>
    <source>
        <strain evidence="2">NBL</strain>
    </source>
</reference>
<proteinExistence type="predicted"/>
<evidence type="ECO:0000313" key="2">
    <source>
        <dbReference type="EMBL" id="KAK3187708.1"/>
    </source>
</evidence>
<sequence>MEGGTPPVRKVMVVADASRESAGALQYALSHVVVDKDELILIHVENPNSWKIPLITSFLRRPSLTSSSATTSAAAALSSSSSSSAASSEGAQQQQQGDQVDFLEEMKRVCEIAQPKVRVRTSKVQIMESTNKAAAILSQTEVLGVDLLVIGQRRSLSNVLLGRPGMPLMGIKTVDTAEYLIENSKCTCVGVLRKGQNAGYLLNTKTHRNFWLLA</sequence>
<feature type="domain" description="UspA" evidence="1">
    <location>
        <begin position="9"/>
        <end position="163"/>
    </location>
</feature>
<evidence type="ECO:0000259" key="1">
    <source>
        <dbReference type="Pfam" id="PF00582"/>
    </source>
</evidence>
<evidence type="ECO:0000313" key="3">
    <source>
        <dbReference type="Proteomes" id="UP001281410"/>
    </source>
</evidence>
<comment type="caution">
    <text evidence="2">The sequence shown here is derived from an EMBL/GenBank/DDBJ whole genome shotgun (WGS) entry which is preliminary data.</text>
</comment>
<keyword evidence="3" id="KW-1185">Reference proteome</keyword>
<name>A0AAD9ZN72_9ROSI</name>
<dbReference type="CDD" id="cd00293">
    <property type="entry name" value="USP-like"/>
    <property type="match status" value="1"/>
</dbReference>
<dbReference type="Proteomes" id="UP001281410">
    <property type="component" value="Unassembled WGS sequence"/>
</dbReference>
<dbReference type="InterPro" id="IPR006016">
    <property type="entry name" value="UspA"/>
</dbReference>
<protein>
    <recommendedName>
        <fullName evidence="1">UspA domain-containing protein</fullName>
    </recommendedName>
</protein>